<organism evidence="3 4">
    <name type="scientific">Ostreobium quekettii</name>
    <dbReference type="NCBI Taxonomy" id="121088"/>
    <lineage>
        <taxon>Eukaryota</taxon>
        <taxon>Viridiplantae</taxon>
        <taxon>Chlorophyta</taxon>
        <taxon>core chlorophytes</taxon>
        <taxon>Ulvophyceae</taxon>
        <taxon>TCBD clade</taxon>
        <taxon>Bryopsidales</taxon>
        <taxon>Ostreobineae</taxon>
        <taxon>Ostreobiaceae</taxon>
        <taxon>Ostreobium</taxon>
    </lineage>
</organism>
<dbReference type="Gene3D" id="3.80.10.10">
    <property type="entry name" value="Ribonuclease Inhibitor"/>
    <property type="match status" value="3"/>
</dbReference>
<sequence length="535" mass="58777">METDGARQEGVDWTRMPPHALRRVVAISGRGTVAALRQSCWHFCTAVGEACRELDPRVFDGKTIGCRFPCLERLNISCCGQVLGSGLSHIGNLRHLHTLNIGSTVLSLASVNALASFCGTLTNLDIHDARNVDDDCIGELSKLTKLKVLNISGLRDVTDIGFSALIRTLSNLRRLEMQWAGITDDAFPALALGATQLEHLDISFNRHLLGHKFRSLQMLPTLRHLSLDNNPHLTDEAMIWIAGIQSLESLSLNWEREFGEGLSAFCSSHGRPLHSLSIRTSSVLDAVCAFSLLKLEGLTALQLHGFAWSSNELRAMCECNGLVGLTLLEISMGKQHVSSQSVDMSCITTFTALKHLSLNWCGDLKDGNLKKFARSLTCLRTLCIPQSPCITNVGVAHLSRLSGLEVLDLSHNRKINNRGLKKLSRTTSLRDLSLKGLYITDTALFAMKSLKRLERLDVGGCSDITACGIMSLTRLENLKVLSMQWCSGLSRSEDLESQLLRRSRSVGLVVEREPVLPNMDFPSGRSVSDESVDYG</sequence>
<dbReference type="SUPFAM" id="SSF52047">
    <property type="entry name" value="RNI-like"/>
    <property type="match status" value="2"/>
</dbReference>
<dbReference type="GO" id="GO:0031146">
    <property type="term" value="P:SCF-dependent proteasomal ubiquitin-dependent protein catabolic process"/>
    <property type="evidence" value="ECO:0007669"/>
    <property type="project" value="TreeGrafter"/>
</dbReference>
<dbReference type="SMART" id="SM00367">
    <property type="entry name" value="LRR_CC"/>
    <property type="match status" value="8"/>
</dbReference>
<evidence type="ECO:0000313" key="3">
    <source>
        <dbReference type="EMBL" id="CAD7700134.1"/>
    </source>
</evidence>
<keyword evidence="4" id="KW-1185">Reference proteome</keyword>
<feature type="domain" description="F-box/LRR-repeat protein 15-like leucin rich repeat" evidence="2">
    <location>
        <begin position="360"/>
        <end position="474"/>
    </location>
</feature>
<dbReference type="Pfam" id="PF25372">
    <property type="entry name" value="DUF7885"/>
    <property type="match status" value="2"/>
</dbReference>
<evidence type="ECO:0000259" key="2">
    <source>
        <dbReference type="Pfam" id="PF25372"/>
    </source>
</evidence>
<comment type="caution">
    <text evidence="3">The sequence shown here is derived from an EMBL/GenBank/DDBJ whole genome shotgun (WGS) entry which is preliminary data.</text>
</comment>
<proteinExistence type="predicted"/>
<dbReference type="EMBL" id="CAJHUC010001182">
    <property type="protein sequence ID" value="CAD7700134.1"/>
    <property type="molecule type" value="Genomic_DNA"/>
</dbReference>
<feature type="domain" description="F-box/LRR-repeat protein 15-like leucin rich repeat" evidence="2">
    <location>
        <begin position="115"/>
        <end position="190"/>
    </location>
</feature>
<dbReference type="GO" id="GO:0019005">
    <property type="term" value="C:SCF ubiquitin ligase complex"/>
    <property type="evidence" value="ECO:0007669"/>
    <property type="project" value="TreeGrafter"/>
</dbReference>
<dbReference type="GO" id="GO:0005930">
    <property type="term" value="C:axoneme"/>
    <property type="evidence" value="ECO:0007669"/>
    <property type="project" value="UniProtKB-SubCell"/>
</dbReference>
<name>A0A8S1J2B7_9CHLO</name>
<dbReference type="InterPro" id="IPR032675">
    <property type="entry name" value="LRR_dom_sf"/>
</dbReference>
<dbReference type="InterPro" id="IPR006553">
    <property type="entry name" value="Leu-rich_rpt_Cys-con_subtyp"/>
</dbReference>
<accession>A0A8S1J2B7</accession>
<dbReference type="InterPro" id="IPR057207">
    <property type="entry name" value="FBXL15_LRR"/>
</dbReference>
<comment type="subcellular location">
    <subcellularLocation>
        <location evidence="1">Cytoplasm</location>
        <location evidence="1">Cytoskeleton</location>
        <location evidence="1">Cilium axoneme</location>
    </subcellularLocation>
</comment>
<dbReference type="Proteomes" id="UP000708148">
    <property type="component" value="Unassembled WGS sequence"/>
</dbReference>
<dbReference type="AlphaFoldDB" id="A0A8S1J2B7"/>
<evidence type="ECO:0000313" key="4">
    <source>
        <dbReference type="Proteomes" id="UP000708148"/>
    </source>
</evidence>
<dbReference type="OrthoDB" id="2585512at2759"/>
<reference evidence="3" key="1">
    <citation type="submission" date="2020-12" db="EMBL/GenBank/DDBJ databases">
        <authorList>
            <person name="Iha C."/>
        </authorList>
    </citation>
    <scope>NUCLEOTIDE SEQUENCE</scope>
</reference>
<dbReference type="PANTHER" id="PTHR13318">
    <property type="entry name" value="PARTNER OF PAIRED, ISOFORM B-RELATED"/>
    <property type="match status" value="1"/>
</dbReference>
<gene>
    <name evidence="3" type="ORF">OSTQU699_LOCUS5493</name>
</gene>
<evidence type="ECO:0000256" key="1">
    <source>
        <dbReference type="ARBA" id="ARBA00004430"/>
    </source>
</evidence>
<protein>
    <recommendedName>
        <fullName evidence="2">F-box/LRR-repeat protein 15-like leucin rich repeat domain-containing protein</fullName>
    </recommendedName>
</protein>